<dbReference type="STRING" id="363999.A0A439DJ02"/>
<dbReference type="PANTHER" id="PTHR47338">
    <property type="entry name" value="ZN(II)2CYS6 TRANSCRIPTION FACTOR (EUROFUNG)-RELATED"/>
    <property type="match status" value="1"/>
</dbReference>
<evidence type="ECO:0000313" key="9">
    <source>
        <dbReference type="Proteomes" id="UP000286045"/>
    </source>
</evidence>
<keyword evidence="5" id="KW-0539">Nucleus</keyword>
<organism evidence="8 9">
    <name type="scientific">Xylaria grammica</name>
    <dbReference type="NCBI Taxonomy" id="363999"/>
    <lineage>
        <taxon>Eukaryota</taxon>
        <taxon>Fungi</taxon>
        <taxon>Dikarya</taxon>
        <taxon>Ascomycota</taxon>
        <taxon>Pezizomycotina</taxon>
        <taxon>Sordariomycetes</taxon>
        <taxon>Xylariomycetidae</taxon>
        <taxon>Xylariales</taxon>
        <taxon>Xylariaceae</taxon>
        <taxon>Xylaria</taxon>
    </lineage>
</organism>
<evidence type="ECO:0000313" key="8">
    <source>
        <dbReference type="EMBL" id="RWA14398.1"/>
    </source>
</evidence>
<feature type="region of interest" description="Disordered" evidence="6">
    <location>
        <begin position="93"/>
        <end position="127"/>
    </location>
</feature>
<comment type="caution">
    <text evidence="8">The sequence shown here is derived from an EMBL/GenBank/DDBJ whole genome shotgun (WGS) entry which is preliminary data.</text>
</comment>
<evidence type="ECO:0000256" key="1">
    <source>
        <dbReference type="ARBA" id="ARBA00004123"/>
    </source>
</evidence>
<dbReference type="Proteomes" id="UP000286045">
    <property type="component" value="Unassembled WGS sequence"/>
</dbReference>
<dbReference type="InterPro" id="IPR007219">
    <property type="entry name" value="XnlR_reg_dom"/>
</dbReference>
<dbReference type="PANTHER" id="PTHR47338:SF20">
    <property type="entry name" value="ZN(II)2CYS6 TRANSCRIPTION FACTOR (EUROFUNG)"/>
    <property type="match status" value="1"/>
</dbReference>
<dbReference type="GO" id="GO:0003677">
    <property type="term" value="F:DNA binding"/>
    <property type="evidence" value="ECO:0007669"/>
    <property type="project" value="InterPro"/>
</dbReference>
<dbReference type="InterPro" id="IPR050815">
    <property type="entry name" value="TF_fung"/>
</dbReference>
<name>A0A439DJ02_9PEZI</name>
<dbReference type="GO" id="GO:0000981">
    <property type="term" value="F:DNA-binding transcription factor activity, RNA polymerase II-specific"/>
    <property type="evidence" value="ECO:0007669"/>
    <property type="project" value="InterPro"/>
</dbReference>
<feature type="domain" description="Xylanolytic transcriptional activator regulatory" evidence="7">
    <location>
        <begin position="64"/>
        <end position="260"/>
    </location>
</feature>
<keyword evidence="9" id="KW-1185">Reference proteome</keyword>
<keyword evidence="4" id="KW-0804">Transcription</keyword>
<comment type="subcellular location">
    <subcellularLocation>
        <location evidence="1">Nucleus</location>
    </subcellularLocation>
</comment>
<dbReference type="AlphaFoldDB" id="A0A439DJ02"/>
<accession>A0A439DJ02</accession>
<dbReference type="GO" id="GO:0005634">
    <property type="term" value="C:nucleus"/>
    <property type="evidence" value="ECO:0007669"/>
    <property type="project" value="UniProtKB-SubCell"/>
</dbReference>
<feature type="compositionally biased region" description="Polar residues" evidence="6">
    <location>
        <begin position="100"/>
        <end position="127"/>
    </location>
</feature>
<dbReference type="CDD" id="cd12148">
    <property type="entry name" value="fungal_TF_MHR"/>
    <property type="match status" value="1"/>
</dbReference>
<evidence type="ECO:0000256" key="2">
    <source>
        <dbReference type="ARBA" id="ARBA00022723"/>
    </source>
</evidence>
<dbReference type="Pfam" id="PF04082">
    <property type="entry name" value="Fungal_trans"/>
    <property type="match status" value="1"/>
</dbReference>
<protein>
    <recommendedName>
        <fullName evidence="7">Xylanolytic transcriptional activator regulatory domain-containing protein</fullName>
    </recommendedName>
</protein>
<dbReference type="GO" id="GO:0008270">
    <property type="term" value="F:zinc ion binding"/>
    <property type="evidence" value="ECO:0007669"/>
    <property type="project" value="InterPro"/>
</dbReference>
<evidence type="ECO:0000256" key="3">
    <source>
        <dbReference type="ARBA" id="ARBA00023015"/>
    </source>
</evidence>
<evidence type="ECO:0000256" key="5">
    <source>
        <dbReference type="ARBA" id="ARBA00023242"/>
    </source>
</evidence>
<evidence type="ECO:0000256" key="4">
    <source>
        <dbReference type="ARBA" id="ARBA00023163"/>
    </source>
</evidence>
<keyword evidence="2" id="KW-0479">Metal-binding</keyword>
<dbReference type="EMBL" id="RYZI01000009">
    <property type="protein sequence ID" value="RWA14398.1"/>
    <property type="molecule type" value="Genomic_DNA"/>
</dbReference>
<gene>
    <name evidence="8" type="ORF">EKO27_g722</name>
</gene>
<keyword evidence="3" id="KW-0805">Transcription regulation</keyword>
<evidence type="ECO:0000256" key="6">
    <source>
        <dbReference type="SAM" id="MobiDB-lite"/>
    </source>
</evidence>
<evidence type="ECO:0000259" key="7">
    <source>
        <dbReference type="Pfam" id="PF04082"/>
    </source>
</evidence>
<sequence>MAAGRFSRGGAQVVFLQQSHSLASDLLFRSAEPLEGIAASQILSLASLDTTSGGPQHDYRHSVTLYFNFIHPWYGVVHPILFYRQLPSMLGPAEPHSTPDMESSPFSHGTVDHQVTGQKSQSSTTVSPELASKEFALLVVLMNLTIRMRLTDAGEQHMFDETYRTVKRILALLLMVCADGPHPTVELVQCGALMALYEYGHGEIETAYQTLSQTAAVARVLGISATQKGDSGIDDVPLTLEEEQKNCLWWGLFILEQFILQDDAMRHLPFVFESPTRTTLLPESQIMTPTLSTSASLLPTLSSPRPTLPSSRLLTTEVEVGSQKLGSFQLSAKAASIFHRALSVDKERRKWPNEKPLVSAFHELDNEIRSATKNLLEQSLDWETKLDCFAMLIGALFVLYTPFLAILECSTPAAIESDTELTVALTALRFACKMSTEISCKINTDFDTASRSPAVLCAPAGASCYRVILAYACISRIFPEEHDACQKAITEKFESLWLFSFRWGFAEKMMRQLEYRTGIDRKYYLRNTSISPPAMGLGYELPQ</sequence>
<proteinExistence type="predicted"/>
<reference evidence="8 9" key="1">
    <citation type="submission" date="2018-12" db="EMBL/GenBank/DDBJ databases">
        <title>Draft genome sequence of Xylaria grammica IHI A82.</title>
        <authorList>
            <person name="Buettner E."/>
            <person name="Kellner H."/>
        </authorList>
    </citation>
    <scope>NUCLEOTIDE SEQUENCE [LARGE SCALE GENOMIC DNA]</scope>
    <source>
        <strain evidence="8 9">IHI A82</strain>
    </source>
</reference>
<dbReference type="GO" id="GO:0006351">
    <property type="term" value="P:DNA-templated transcription"/>
    <property type="evidence" value="ECO:0007669"/>
    <property type="project" value="InterPro"/>
</dbReference>